<reference evidence="1 2" key="1">
    <citation type="submission" date="2015-01" db="EMBL/GenBank/DDBJ databases">
        <title>Lifestyle Evolution in Cyanobacterial Symbionts of Sponges.</title>
        <authorList>
            <person name="Burgsdorf I."/>
            <person name="Slaby B.M."/>
            <person name="Handley K.M."/>
            <person name="Haber M."/>
            <person name="Blom J."/>
            <person name="Marshall C.W."/>
            <person name="Gilbert J.A."/>
            <person name="Hentschel U."/>
            <person name="Steindler L."/>
        </authorList>
    </citation>
    <scope>NUCLEOTIDE SEQUENCE [LARGE SCALE GENOMIC DNA]</scope>
    <source>
        <strain evidence="1">SP3</strain>
    </source>
</reference>
<evidence type="ECO:0000313" key="1">
    <source>
        <dbReference type="EMBL" id="KKZ11419.1"/>
    </source>
</evidence>
<name>A0A0G2HJX7_9SYNE</name>
<evidence type="ECO:0000313" key="2">
    <source>
        <dbReference type="Proteomes" id="UP000035067"/>
    </source>
</evidence>
<comment type="caution">
    <text evidence="1">The sequence shown here is derived from an EMBL/GenBank/DDBJ whole genome shotgun (WGS) entry which is preliminary data.</text>
</comment>
<accession>A0A0G2HJX7</accession>
<dbReference type="AlphaFoldDB" id="A0A0G2HJX7"/>
<dbReference type="EMBL" id="JXQG01000053">
    <property type="protein sequence ID" value="KKZ11419.1"/>
    <property type="molecule type" value="Genomic_DNA"/>
</dbReference>
<proteinExistence type="predicted"/>
<dbReference type="PATRIC" id="fig|1604020.3.peg.1584"/>
<sequence length="83" mass="9285">MELKRQLGSTMWKRLEAWAVKDAAVPQSQKQLQKIWKLSQPAVSQILQDSDIAVAVKALPRHGNDPIHYLLTGVARLALLDPC</sequence>
<gene>
    <name evidence="1" type="ORF">TE42_08020</name>
</gene>
<dbReference type="Proteomes" id="UP000035067">
    <property type="component" value="Unassembled WGS sequence"/>
</dbReference>
<organism evidence="1 2">
    <name type="scientific">Candidatus Synechococcus spongiarum SP3</name>
    <dbReference type="NCBI Taxonomy" id="1604020"/>
    <lineage>
        <taxon>Bacteria</taxon>
        <taxon>Bacillati</taxon>
        <taxon>Cyanobacteriota</taxon>
        <taxon>Cyanophyceae</taxon>
        <taxon>Synechococcales</taxon>
        <taxon>Synechococcaceae</taxon>
        <taxon>Synechococcus</taxon>
    </lineage>
</organism>
<protein>
    <submittedName>
        <fullName evidence="1">Uncharacterized protein</fullName>
    </submittedName>
</protein>